<dbReference type="InterPro" id="IPR029071">
    <property type="entry name" value="Ubiquitin-like_domsf"/>
</dbReference>
<dbReference type="PROSITE" id="PS50053">
    <property type="entry name" value="UBIQUITIN_2"/>
    <property type="match status" value="1"/>
</dbReference>
<feature type="transmembrane region" description="Helical" evidence="10">
    <location>
        <begin position="160"/>
        <end position="183"/>
    </location>
</feature>
<dbReference type="PANTHER" id="PTHR10556:SF28">
    <property type="entry name" value="VERY-LONG-CHAIN ENOYL-COA REDUCTASE"/>
    <property type="match status" value="1"/>
</dbReference>
<dbReference type="Gene3D" id="3.10.20.90">
    <property type="entry name" value="Phosphatidylinositol 3-kinase Catalytic Subunit, Chain A, domain 1"/>
    <property type="match status" value="1"/>
</dbReference>
<dbReference type="SUPFAM" id="SSF54236">
    <property type="entry name" value="Ubiquitin-like"/>
    <property type="match status" value="1"/>
</dbReference>
<dbReference type="Pfam" id="PF02544">
    <property type="entry name" value="Steroid_dh"/>
    <property type="match status" value="1"/>
</dbReference>
<dbReference type="GO" id="GO:0005789">
    <property type="term" value="C:endoplasmic reticulum membrane"/>
    <property type="evidence" value="ECO:0007669"/>
    <property type="project" value="UniProtKB-SubCell"/>
</dbReference>
<keyword evidence="7" id="KW-0560">Oxidoreductase</keyword>
<sequence>MKIIIYPRSTKVKKNFPITIEVPDDITTDQLKSEIHKRFPKYYPERQRLTNGDKPLQEDKTLKESGLKDGDTIFFKDLGPQISWRLVYAIEIAFYLIMAHFIKREFETFFVHRFSHSTMPLLFIFKNSFHYHVLCGLNLAYWLYGPWDASGTPASERSKWFVWTCIAVYMYAEIANLNTHIILRNLRPPGTKIPLLL</sequence>
<dbReference type="OrthoDB" id="540503at2759"/>
<evidence type="ECO:0000256" key="4">
    <source>
        <dbReference type="ARBA" id="ARBA00022692"/>
    </source>
</evidence>
<evidence type="ECO:0000256" key="6">
    <source>
        <dbReference type="ARBA" id="ARBA00022989"/>
    </source>
</evidence>
<evidence type="ECO:0000256" key="2">
    <source>
        <dbReference type="ARBA" id="ARBA00007742"/>
    </source>
</evidence>
<evidence type="ECO:0000256" key="8">
    <source>
        <dbReference type="ARBA" id="ARBA00023098"/>
    </source>
</evidence>
<evidence type="ECO:0000256" key="7">
    <source>
        <dbReference type="ARBA" id="ARBA00023002"/>
    </source>
</evidence>
<dbReference type="CDD" id="cd01801">
    <property type="entry name" value="Ubl_TECR_like"/>
    <property type="match status" value="1"/>
</dbReference>
<dbReference type="InterPro" id="IPR001104">
    <property type="entry name" value="3-oxo-5_a-steroid_4-DH_C"/>
</dbReference>
<dbReference type="EMBL" id="CAJVPK010000701">
    <property type="protein sequence ID" value="CAG8541424.1"/>
    <property type="molecule type" value="Genomic_DNA"/>
</dbReference>
<name>A0A9N9AVH3_9GLOM</name>
<keyword evidence="3" id="KW-0444">Lipid biosynthesis</keyword>
<keyword evidence="5" id="KW-0521">NADP</keyword>
<dbReference type="Pfam" id="PF00240">
    <property type="entry name" value="ubiquitin"/>
    <property type="match status" value="1"/>
</dbReference>
<evidence type="ECO:0000256" key="3">
    <source>
        <dbReference type="ARBA" id="ARBA00022516"/>
    </source>
</evidence>
<evidence type="ECO:0000256" key="9">
    <source>
        <dbReference type="ARBA" id="ARBA00023136"/>
    </source>
</evidence>
<keyword evidence="6 10" id="KW-1133">Transmembrane helix</keyword>
<feature type="transmembrane region" description="Helical" evidence="10">
    <location>
        <begin position="123"/>
        <end position="144"/>
    </location>
</feature>
<dbReference type="PANTHER" id="PTHR10556">
    <property type="entry name" value="3-OXO-5-ALPHA-STEROID 4-DEHYDROGENASE"/>
    <property type="match status" value="1"/>
</dbReference>
<dbReference type="GO" id="GO:0016627">
    <property type="term" value="F:oxidoreductase activity, acting on the CH-CH group of donors"/>
    <property type="evidence" value="ECO:0007669"/>
    <property type="project" value="InterPro"/>
</dbReference>
<evidence type="ECO:0000256" key="1">
    <source>
        <dbReference type="ARBA" id="ARBA00004477"/>
    </source>
</evidence>
<dbReference type="AlphaFoldDB" id="A0A9N9AVH3"/>
<dbReference type="InterPro" id="IPR000626">
    <property type="entry name" value="Ubiquitin-like_dom"/>
</dbReference>
<evidence type="ECO:0000313" key="12">
    <source>
        <dbReference type="EMBL" id="CAG8541424.1"/>
    </source>
</evidence>
<keyword evidence="4 10" id="KW-0812">Transmembrane</keyword>
<organism evidence="12 13">
    <name type="scientific">Diversispora eburnea</name>
    <dbReference type="NCBI Taxonomy" id="1213867"/>
    <lineage>
        <taxon>Eukaryota</taxon>
        <taxon>Fungi</taxon>
        <taxon>Fungi incertae sedis</taxon>
        <taxon>Mucoromycota</taxon>
        <taxon>Glomeromycotina</taxon>
        <taxon>Glomeromycetes</taxon>
        <taxon>Diversisporales</taxon>
        <taxon>Diversisporaceae</taxon>
        <taxon>Diversispora</taxon>
    </lineage>
</organism>
<protein>
    <submittedName>
        <fullName evidence="12">5841_t:CDS:1</fullName>
    </submittedName>
</protein>
<comment type="subcellular location">
    <subcellularLocation>
        <location evidence="1">Endoplasmic reticulum membrane</location>
        <topology evidence="1">Multi-pass membrane protein</topology>
    </subcellularLocation>
</comment>
<evidence type="ECO:0000256" key="5">
    <source>
        <dbReference type="ARBA" id="ARBA00022857"/>
    </source>
</evidence>
<keyword evidence="9 10" id="KW-0472">Membrane</keyword>
<keyword evidence="8" id="KW-0443">Lipid metabolism</keyword>
<dbReference type="Proteomes" id="UP000789706">
    <property type="component" value="Unassembled WGS sequence"/>
</dbReference>
<accession>A0A9N9AVH3</accession>
<comment type="similarity">
    <text evidence="2">Belongs to the steroid 5-alpha reductase family.</text>
</comment>
<feature type="domain" description="Ubiquitin-like" evidence="11">
    <location>
        <begin position="1"/>
        <end position="73"/>
    </location>
</feature>
<evidence type="ECO:0000259" key="11">
    <source>
        <dbReference type="PROSITE" id="PS50053"/>
    </source>
</evidence>
<evidence type="ECO:0000256" key="10">
    <source>
        <dbReference type="SAM" id="Phobius"/>
    </source>
</evidence>
<dbReference type="GO" id="GO:0042761">
    <property type="term" value="P:very long-chain fatty acid biosynthetic process"/>
    <property type="evidence" value="ECO:0007669"/>
    <property type="project" value="TreeGrafter"/>
</dbReference>
<feature type="transmembrane region" description="Helical" evidence="10">
    <location>
        <begin position="82"/>
        <end position="102"/>
    </location>
</feature>
<keyword evidence="13" id="KW-1185">Reference proteome</keyword>
<dbReference type="InterPro" id="IPR039357">
    <property type="entry name" value="SRD5A/TECR"/>
</dbReference>
<evidence type="ECO:0000313" key="13">
    <source>
        <dbReference type="Proteomes" id="UP000789706"/>
    </source>
</evidence>
<comment type="caution">
    <text evidence="12">The sequence shown here is derived from an EMBL/GenBank/DDBJ whole genome shotgun (WGS) entry which is preliminary data.</text>
</comment>
<reference evidence="12" key="1">
    <citation type="submission" date="2021-06" db="EMBL/GenBank/DDBJ databases">
        <authorList>
            <person name="Kallberg Y."/>
            <person name="Tangrot J."/>
            <person name="Rosling A."/>
        </authorList>
    </citation>
    <scope>NUCLEOTIDE SEQUENCE</scope>
    <source>
        <strain evidence="12">AZ414A</strain>
    </source>
</reference>
<gene>
    <name evidence="12" type="ORF">DEBURN_LOCUS6629</name>
</gene>
<proteinExistence type="inferred from homology"/>